<dbReference type="AlphaFoldDB" id="A0A6J6B507"/>
<gene>
    <name evidence="11" type="ORF">UFOPK1413_00320</name>
    <name evidence="12" type="ORF">UFOPK1767_00173</name>
</gene>
<keyword evidence="9 10" id="KW-0472">Membrane</keyword>
<feature type="transmembrane region" description="Helical" evidence="10">
    <location>
        <begin position="12"/>
        <end position="35"/>
    </location>
</feature>
<sequence>MARPIALVRASRWLALVGIIIASRLVSTGMMLWFANGQAENPWTAEKPDLFEFSRIWDSHWYRIIAETGYPAELPIGDGGRVGENAWAFMPVYPLLVRMLMAMTGTPFAIVSVVLSTLSFALFIVVADRFFRRIIGDSASLAALAVIAFAPVAPIYQVGYAESLGMLFLAVVMVGLAERRWLLAALFIPLAALTRPVGVPLALTVVIVAVLAWREQLNRGALVGLVGLAGLSAIAWPAIAWLVTGRQTAYLDTELAWRRPYIGNNERGWGTGWWDSAVWWFHDGAPWVIGALGLGALIVATLPATRRLGVVALAWTTSYVVYLVMVLFPQSSIFRLFIPIFPLAGVIARNRTLSLIAVTVGIVGQFFWVKWFWSVEGSDWTPP</sequence>
<evidence type="ECO:0000256" key="8">
    <source>
        <dbReference type="ARBA" id="ARBA00022989"/>
    </source>
</evidence>
<feature type="transmembrane region" description="Helical" evidence="10">
    <location>
        <begin position="355"/>
        <end position="373"/>
    </location>
</feature>
<feature type="transmembrane region" description="Helical" evidence="10">
    <location>
        <begin position="333"/>
        <end position="348"/>
    </location>
</feature>
<dbReference type="EMBL" id="CAEZSG010000032">
    <property type="protein sequence ID" value="CAB4533757.1"/>
    <property type="molecule type" value="Genomic_DNA"/>
</dbReference>
<keyword evidence="5" id="KW-0808">Transferase</keyword>
<evidence type="ECO:0000256" key="3">
    <source>
        <dbReference type="ARBA" id="ARBA00022502"/>
    </source>
</evidence>
<dbReference type="GO" id="GO:0031501">
    <property type="term" value="C:mannosyltransferase complex"/>
    <property type="evidence" value="ECO:0007669"/>
    <property type="project" value="TreeGrafter"/>
</dbReference>
<evidence type="ECO:0000256" key="2">
    <source>
        <dbReference type="ARBA" id="ARBA00004687"/>
    </source>
</evidence>
<evidence type="ECO:0000313" key="12">
    <source>
        <dbReference type="EMBL" id="CAB4579125.1"/>
    </source>
</evidence>
<evidence type="ECO:0000313" key="11">
    <source>
        <dbReference type="EMBL" id="CAB4533757.1"/>
    </source>
</evidence>
<dbReference type="GO" id="GO:0005789">
    <property type="term" value="C:endoplasmic reticulum membrane"/>
    <property type="evidence" value="ECO:0007669"/>
    <property type="project" value="UniProtKB-SubCell"/>
</dbReference>
<keyword evidence="6 10" id="KW-0812">Transmembrane</keyword>
<evidence type="ECO:0000256" key="1">
    <source>
        <dbReference type="ARBA" id="ARBA00004477"/>
    </source>
</evidence>
<feature type="transmembrane region" description="Helical" evidence="10">
    <location>
        <begin position="309"/>
        <end position="327"/>
    </location>
</feature>
<organism evidence="11">
    <name type="scientific">freshwater metagenome</name>
    <dbReference type="NCBI Taxonomy" id="449393"/>
    <lineage>
        <taxon>unclassified sequences</taxon>
        <taxon>metagenomes</taxon>
        <taxon>ecological metagenomes</taxon>
    </lineage>
</organism>
<dbReference type="EMBL" id="CAEZTZ010000011">
    <property type="protein sequence ID" value="CAB4579125.1"/>
    <property type="molecule type" value="Genomic_DNA"/>
</dbReference>
<dbReference type="PANTHER" id="PTHR12468">
    <property type="entry name" value="GPI MANNOSYLTRANSFERASE 2"/>
    <property type="match status" value="1"/>
</dbReference>
<evidence type="ECO:0000256" key="10">
    <source>
        <dbReference type="SAM" id="Phobius"/>
    </source>
</evidence>
<reference evidence="11" key="1">
    <citation type="submission" date="2020-05" db="EMBL/GenBank/DDBJ databases">
        <authorList>
            <person name="Chiriac C."/>
            <person name="Salcher M."/>
            <person name="Ghai R."/>
            <person name="Kavagutti S V."/>
        </authorList>
    </citation>
    <scope>NUCLEOTIDE SEQUENCE</scope>
</reference>
<evidence type="ECO:0000256" key="5">
    <source>
        <dbReference type="ARBA" id="ARBA00022679"/>
    </source>
</evidence>
<feature type="transmembrane region" description="Helical" evidence="10">
    <location>
        <begin position="99"/>
        <end position="127"/>
    </location>
</feature>
<feature type="transmembrane region" description="Helical" evidence="10">
    <location>
        <begin position="181"/>
        <end position="213"/>
    </location>
</feature>
<dbReference type="GO" id="GO:0004376">
    <property type="term" value="F:GPI mannosyltransferase activity"/>
    <property type="evidence" value="ECO:0007669"/>
    <property type="project" value="InterPro"/>
</dbReference>
<proteinExistence type="predicted"/>
<keyword evidence="3" id="KW-0337">GPI-anchor biosynthesis</keyword>
<keyword evidence="4" id="KW-0328">Glycosyltransferase</keyword>
<dbReference type="GO" id="GO:0006506">
    <property type="term" value="P:GPI anchor biosynthetic process"/>
    <property type="evidence" value="ECO:0007669"/>
    <property type="project" value="UniProtKB-UniPathway"/>
</dbReference>
<name>A0A6J6B507_9ZZZZ</name>
<evidence type="ECO:0000256" key="6">
    <source>
        <dbReference type="ARBA" id="ARBA00022692"/>
    </source>
</evidence>
<dbReference type="Pfam" id="PF04188">
    <property type="entry name" value="Mannosyl_trans2"/>
    <property type="match status" value="1"/>
</dbReference>
<feature type="transmembrane region" description="Helical" evidence="10">
    <location>
        <begin position="284"/>
        <end position="302"/>
    </location>
</feature>
<keyword evidence="8 10" id="KW-1133">Transmembrane helix</keyword>
<accession>A0A6J6B507</accession>
<dbReference type="PANTHER" id="PTHR12468:SF2">
    <property type="entry name" value="GPI MANNOSYLTRANSFERASE 2"/>
    <property type="match status" value="1"/>
</dbReference>
<feature type="transmembrane region" description="Helical" evidence="10">
    <location>
        <begin position="220"/>
        <end position="243"/>
    </location>
</feature>
<dbReference type="InterPro" id="IPR007315">
    <property type="entry name" value="PIG-V/Gpi18"/>
</dbReference>
<evidence type="ECO:0000256" key="9">
    <source>
        <dbReference type="ARBA" id="ARBA00023136"/>
    </source>
</evidence>
<feature type="transmembrane region" description="Helical" evidence="10">
    <location>
        <begin position="139"/>
        <end position="161"/>
    </location>
</feature>
<protein>
    <submittedName>
        <fullName evidence="11">Unannotated protein</fullName>
    </submittedName>
</protein>
<evidence type="ECO:0000256" key="4">
    <source>
        <dbReference type="ARBA" id="ARBA00022676"/>
    </source>
</evidence>
<evidence type="ECO:0000256" key="7">
    <source>
        <dbReference type="ARBA" id="ARBA00022824"/>
    </source>
</evidence>
<dbReference type="GO" id="GO:0000009">
    <property type="term" value="F:alpha-1,6-mannosyltransferase activity"/>
    <property type="evidence" value="ECO:0007669"/>
    <property type="project" value="InterPro"/>
</dbReference>
<comment type="pathway">
    <text evidence="2">Glycolipid biosynthesis; glycosylphosphatidylinositol-anchor biosynthesis.</text>
</comment>
<keyword evidence="7" id="KW-0256">Endoplasmic reticulum</keyword>
<dbReference type="UniPathway" id="UPA00196"/>
<comment type="subcellular location">
    <subcellularLocation>
        <location evidence="1">Endoplasmic reticulum membrane</location>
        <topology evidence="1">Multi-pass membrane protein</topology>
    </subcellularLocation>
</comment>